<feature type="coiled-coil region" evidence="1">
    <location>
        <begin position="89"/>
        <end position="116"/>
    </location>
</feature>
<proteinExistence type="predicted"/>
<sequence length="120" mass="13210">MARKGRKAAEADAAELAGEGRRQLLLADHPRALHQIRTIRAYAALGLFLVVAYFSHQAGQPLERMLTRALEAGVVGYLLGWFGAVMLWRQLAQAEIESARRKIVAALLEMEAAERKGETA</sequence>
<feature type="transmembrane region" description="Helical" evidence="2">
    <location>
        <begin position="75"/>
        <end position="92"/>
    </location>
</feature>
<keyword evidence="4" id="KW-1185">Reference proteome</keyword>
<name>A0ABY5DTT8_9ACTN</name>
<keyword evidence="2" id="KW-0812">Transmembrane</keyword>
<evidence type="ECO:0000256" key="1">
    <source>
        <dbReference type="SAM" id="Coils"/>
    </source>
</evidence>
<keyword evidence="2" id="KW-0472">Membrane</keyword>
<evidence type="ECO:0000313" key="4">
    <source>
        <dbReference type="Proteomes" id="UP001056035"/>
    </source>
</evidence>
<keyword evidence="2" id="KW-1133">Transmembrane helix</keyword>
<dbReference type="RefSeq" id="WP_254571392.1">
    <property type="nucleotide sequence ID" value="NZ_CP098502.1"/>
</dbReference>
<dbReference type="Proteomes" id="UP001056035">
    <property type="component" value="Chromosome"/>
</dbReference>
<evidence type="ECO:0000313" key="3">
    <source>
        <dbReference type="EMBL" id="UTI64693.1"/>
    </source>
</evidence>
<evidence type="ECO:0000256" key="2">
    <source>
        <dbReference type="SAM" id="Phobius"/>
    </source>
</evidence>
<feature type="transmembrane region" description="Helical" evidence="2">
    <location>
        <begin position="39"/>
        <end position="55"/>
    </location>
</feature>
<organism evidence="3 4">
    <name type="scientific">Paraconexibacter antarcticus</name>
    <dbReference type="NCBI Taxonomy" id="2949664"/>
    <lineage>
        <taxon>Bacteria</taxon>
        <taxon>Bacillati</taxon>
        <taxon>Actinomycetota</taxon>
        <taxon>Thermoleophilia</taxon>
        <taxon>Solirubrobacterales</taxon>
        <taxon>Paraconexibacteraceae</taxon>
        <taxon>Paraconexibacter</taxon>
    </lineage>
</organism>
<gene>
    <name evidence="3" type="ORF">NBH00_00445</name>
</gene>
<dbReference type="EMBL" id="CP098502">
    <property type="protein sequence ID" value="UTI64693.1"/>
    <property type="molecule type" value="Genomic_DNA"/>
</dbReference>
<accession>A0ABY5DTT8</accession>
<protein>
    <submittedName>
        <fullName evidence="3">Uncharacterized protein</fullName>
    </submittedName>
</protein>
<reference evidence="3 4" key="1">
    <citation type="submission" date="2022-06" db="EMBL/GenBank/DDBJ databases">
        <title>Paraconexibacter antarcticus.</title>
        <authorList>
            <person name="Kim C.S."/>
        </authorList>
    </citation>
    <scope>NUCLEOTIDE SEQUENCE [LARGE SCALE GENOMIC DNA]</scope>
    <source>
        <strain evidence="3 4">02-257</strain>
    </source>
</reference>
<keyword evidence="1" id="KW-0175">Coiled coil</keyword>